<dbReference type="InterPro" id="IPR037056">
    <property type="entry name" value="RNase_H1_N_sf"/>
</dbReference>
<dbReference type="Gene3D" id="3.40.970.10">
    <property type="entry name" value="Ribonuclease H1, N-terminal domain"/>
    <property type="match status" value="1"/>
</dbReference>
<proteinExistence type="predicted"/>
<name>A0A381UJL9_9ZZZZ</name>
<dbReference type="Pfam" id="PF01693">
    <property type="entry name" value="Cauli_VI"/>
    <property type="match status" value="1"/>
</dbReference>
<protein>
    <recommendedName>
        <fullName evidence="1">Ribonuclease H1 N-terminal domain-containing protein</fullName>
    </recommendedName>
</protein>
<feature type="domain" description="Ribonuclease H1 N-terminal" evidence="1">
    <location>
        <begin position="9"/>
        <end position="50"/>
    </location>
</feature>
<reference evidence="2" key="1">
    <citation type="submission" date="2018-05" db="EMBL/GenBank/DDBJ databases">
        <authorList>
            <person name="Lanie J.A."/>
            <person name="Ng W.-L."/>
            <person name="Kazmierczak K.M."/>
            <person name="Andrzejewski T.M."/>
            <person name="Davidsen T.M."/>
            <person name="Wayne K.J."/>
            <person name="Tettelin H."/>
            <person name="Glass J.I."/>
            <person name="Rusch D."/>
            <person name="Podicherti R."/>
            <person name="Tsui H.-C.T."/>
            <person name="Winkler M.E."/>
        </authorList>
    </citation>
    <scope>NUCLEOTIDE SEQUENCE</scope>
</reference>
<dbReference type="InterPro" id="IPR009027">
    <property type="entry name" value="Ribosomal_bL9/RNase_H1_N"/>
</dbReference>
<dbReference type="SUPFAM" id="SSF55658">
    <property type="entry name" value="L9 N-domain-like"/>
    <property type="match status" value="1"/>
</dbReference>
<evidence type="ECO:0000313" key="2">
    <source>
        <dbReference type="EMBL" id="SVA28320.1"/>
    </source>
</evidence>
<sequence length="76" mass="8990">MKSKKSETWYVVFVGASPGVYSRYDEVKRYTQGISKSYFKKYGTKKEALAAFKKSSRGDYDAKKHYQWEHEPPVRR</sequence>
<evidence type="ECO:0000259" key="1">
    <source>
        <dbReference type="Pfam" id="PF01693"/>
    </source>
</evidence>
<accession>A0A381UJL9</accession>
<dbReference type="InterPro" id="IPR011320">
    <property type="entry name" value="RNase_H1_N"/>
</dbReference>
<organism evidence="2">
    <name type="scientific">marine metagenome</name>
    <dbReference type="NCBI Taxonomy" id="408172"/>
    <lineage>
        <taxon>unclassified sequences</taxon>
        <taxon>metagenomes</taxon>
        <taxon>ecological metagenomes</taxon>
    </lineage>
</organism>
<dbReference type="AlphaFoldDB" id="A0A381UJL9"/>
<dbReference type="EMBL" id="UINC01006569">
    <property type="protein sequence ID" value="SVA28320.1"/>
    <property type="molecule type" value="Genomic_DNA"/>
</dbReference>
<gene>
    <name evidence="2" type="ORF">METZ01_LOCUS81174</name>
</gene>